<name>A0A7W3WP85_9ACTN</name>
<evidence type="ECO:0000256" key="1">
    <source>
        <dbReference type="SAM" id="SignalP"/>
    </source>
</evidence>
<protein>
    <submittedName>
        <fullName evidence="2">Uncharacterized protein</fullName>
    </submittedName>
</protein>
<sequence>MNSTARIRTTALLTALAIAGTIHAGYAQASTDNISSDHLQFVETVTGTDDIAASKDAAGAAAEATVPTPAGNVTVHVPDTADGAVRMSTAAGAVSLGLPGAASSRGAVSSAGTVTYRDALKAADLAVQPTTDGGARTLITLKNDSAPRSYRFDLRLPEGSELEKTPDGGYQIAQKTADGVKLSLGSVEAPWAKDKNGNPVPTRYEIINGELVQHITTDEETHFPVVADPKLTYGVGIYFNASGAEWKSYAAGAATVAYFTNLASCNVLDKIPHAVVKRVAGMICGAVGLKTLKDYGDFLKNVVKDKSLKATACYQTRLMPKNGKLSKVSAGNCK</sequence>
<accession>A0A7W3WP85</accession>
<organism evidence="2 3">
    <name type="scientific">Streptomyces alkaliterrae</name>
    <dbReference type="NCBI Taxonomy" id="2213162"/>
    <lineage>
        <taxon>Bacteria</taxon>
        <taxon>Bacillati</taxon>
        <taxon>Actinomycetota</taxon>
        <taxon>Actinomycetes</taxon>
        <taxon>Kitasatosporales</taxon>
        <taxon>Streptomycetaceae</taxon>
        <taxon>Streptomyces</taxon>
    </lineage>
</organism>
<dbReference type="EMBL" id="JABJWZ010000272">
    <property type="protein sequence ID" value="MBB1255963.1"/>
    <property type="molecule type" value="Genomic_DNA"/>
</dbReference>
<proteinExistence type="predicted"/>
<feature type="chain" id="PRO_5030752354" evidence="1">
    <location>
        <begin position="30"/>
        <end position="334"/>
    </location>
</feature>
<evidence type="ECO:0000313" key="3">
    <source>
        <dbReference type="Proteomes" id="UP000525686"/>
    </source>
</evidence>
<dbReference type="RefSeq" id="WP_181355214.1">
    <property type="nucleotide sequence ID" value="NZ_JABJWZ010000272.1"/>
</dbReference>
<reference evidence="3" key="1">
    <citation type="submission" date="2020-05" db="EMBL/GenBank/DDBJ databases">
        <title>Classification of alakaliphilic streptomycetes isolated from an alkaline soil next to Lonar Crater, India and a proposal for the recognition of Streptomyces alkaliterrae sp. nov.</title>
        <authorList>
            <person name="Golinska P."/>
        </authorList>
    </citation>
    <scope>NUCLEOTIDE SEQUENCE [LARGE SCALE GENOMIC DNA]</scope>
    <source>
        <strain evidence="3">OF3</strain>
    </source>
</reference>
<dbReference type="AlphaFoldDB" id="A0A7W3WP85"/>
<feature type="signal peptide" evidence="1">
    <location>
        <begin position="1"/>
        <end position="29"/>
    </location>
</feature>
<keyword evidence="1" id="KW-0732">Signal</keyword>
<dbReference type="Proteomes" id="UP000525686">
    <property type="component" value="Unassembled WGS sequence"/>
</dbReference>
<gene>
    <name evidence="2" type="ORF">H3146_21750</name>
</gene>
<evidence type="ECO:0000313" key="2">
    <source>
        <dbReference type="EMBL" id="MBB1255963.1"/>
    </source>
</evidence>
<comment type="caution">
    <text evidence="2">The sequence shown here is derived from an EMBL/GenBank/DDBJ whole genome shotgun (WGS) entry which is preliminary data.</text>
</comment>